<name>A0A455ZF51_9FLAO</name>
<accession>A0A455ZF51</accession>
<evidence type="ECO:0000313" key="2">
    <source>
        <dbReference type="EMBL" id="DAC75231.1"/>
    </source>
</evidence>
<reference evidence="2" key="3">
    <citation type="journal article" date="2016" name="Genome Announc.">
        <title>Complete Genome Sequences of Four Strains from the 2015-2016 Elizabethkingia anophelis Outbreak.</title>
        <authorList>
            <person name="Nicholson A.C."/>
            <person name="Whitney A.M."/>
            <person name="Emery B.D."/>
            <person name="Bell M.E."/>
            <person name="Gartin J.T."/>
            <person name="Humrighouse B.W."/>
            <person name="Loparev V.N."/>
            <person name="Batra D."/>
            <person name="Sheth M."/>
            <person name="Rowe L.A."/>
            <person name="Juieng P."/>
            <person name="Knipe K."/>
            <person name="Gulvik C."/>
            <person name="McQuiston J.R."/>
        </authorList>
    </citation>
    <scope>NUCLEOTIDE SEQUENCE</scope>
</reference>
<dbReference type="RefSeq" id="WP_139366362.1">
    <property type="nucleotide sequence ID" value="NZ_JBBCLJ010000003.1"/>
</dbReference>
<dbReference type="AlphaFoldDB" id="A0A455ZF51"/>
<protein>
    <recommendedName>
        <fullName evidence="1">Luciferase domain-containing protein</fullName>
    </recommendedName>
</protein>
<dbReference type="EMBL" id="BK010601">
    <property type="protein sequence ID" value="DAC75231.1"/>
    <property type="molecule type" value="Genomic_DNA"/>
</dbReference>
<reference evidence="2" key="8">
    <citation type="journal article" date="2018" name="J. ISSAAS">
        <title>In Silico Identification of Three Types of Integrative and Conjugative Elements (ICEs) in Elizabethkingia anophelis Strains Isolated from Around the World.</title>
        <authorList>
            <person name="Xu J."/>
            <person name="Pei D."/>
            <person name="Nicholson A."/>
            <person name="Lan Y."/>
            <person name="Xia Q."/>
        </authorList>
    </citation>
    <scope>NUCLEOTIDE SEQUENCE</scope>
</reference>
<reference evidence="2" key="7">
    <citation type="journal article" date="2017" name="Sci. Rep.">
        <title>Genomic features, phylogenetic relationships, and comparative genomics of Elizabethkingia anophelis strain EM361-97 isolated in Taiwan.</title>
        <authorList>
            <person name="Lin J.N."/>
            <person name="Lai C.H."/>
            <person name="Yang C.H."/>
            <person name="Huang Y.H."/>
            <person name="Lin H.H."/>
        </authorList>
    </citation>
    <scope>NUCLEOTIDE SEQUENCE</scope>
</reference>
<dbReference type="InterPro" id="IPR040841">
    <property type="entry name" value="Luciferase_dom"/>
</dbReference>
<gene>
    <name evidence="2" type="primary">ICEEaII(7)_F3543_83949_83545</name>
</gene>
<evidence type="ECO:0000259" key="1">
    <source>
        <dbReference type="Pfam" id="PF17648"/>
    </source>
</evidence>
<dbReference type="Pfam" id="PF17648">
    <property type="entry name" value="Luciferase"/>
    <property type="match status" value="1"/>
</dbReference>
<sequence>MKLEITNEIENIILQWKETSATDGDFGLREFLFRGKEIGHIHSNGELDISFGNKLTKMLLSQNLVQQHLYVPETSITYKVSSEEQIPFAISLLRFSYILVLKKFCENDKQSITIFETELIKLPKSLSSIYLNIK</sequence>
<reference evidence="2" key="4">
    <citation type="journal article" date="2016" name="Sci. Rep.">
        <title>Genomic epidemiology and global diversity of the emerging bacterial pathogen Elizabethkingia anophelis.</title>
        <authorList>
            <person name="Breurec S."/>
            <person name="Criscuolo A."/>
            <person name="Diancourt L."/>
            <person name="Rendueles O."/>
            <person name="Vandenbogaert M."/>
            <person name="Passet V."/>
            <person name="Caro V."/>
            <person name="Rocha E.P."/>
            <person name="Touchon M."/>
            <person name="Brisse S."/>
        </authorList>
    </citation>
    <scope>NUCLEOTIDE SEQUENCE</scope>
</reference>
<reference evidence="2" key="1">
    <citation type="journal article" date="2014" name="Genome Biol. Evol.">
        <title>Comparative genomic analysis of malaria mosquito vector-associated novel pathogen Elizabethkingia anophelis.</title>
        <authorList>
            <person name="Teo J."/>
            <person name="Tan S.Y."/>
            <person name="Liu Y."/>
            <person name="Tay M."/>
            <person name="Ding Y."/>
            <person name="Li Y."/>
            <person name="Kjelleberg S."/>
            <person name="Givskov M."/>
            <person name="Lin R.T."/>
            <person name="Yang L."/>
        </authorList>
    </citation>
    <scope>NUCLEOTIDE SEQUENCE</scope>
</reference>
<reference evidence="2" key="5">
    <citation type="journal article" date="2017" name="Genome Announc.">
        <title>Complete Circularized Genome Sequences of Four Strains of Elizabethkingia anophelis, Including Two Novel Strains Isolated from Wild-Caught Anopheles sinensis.</title>
        <authorList>
            <person name="Pei D."/>
            <person name="Nicholson A.C."/>
            <person name="Jiang J."/>
            <person name="Chen H."/>
            <person name="Whitney A.M."/>
            <person name="Villarma A."/>
            <person name="Bell M."/>
            <person name="Humrighouse B."/>
            <person name="Rowe L.A."/>
            <person name="Sheth M."/>
            <person name="Batra D."/>
            <person name="Juieng P."/>
            <person name="Loparev V.N."/>
            <person name="McQuiston J.R."/>
            <person name="Lan Y."/>
            <person name="Ma Y."/>
            <person name="Xu J."/>
        </authorList>
    </citation>
    <scope>NUCLEOTIDE SEQUENCE</scope>
</reference>
<proteinExistence type="predicted"/>
<reference evidence="2" key="2">
    <citation type="journal article" date="2014" name="PLoS ONE">
        <title>Insights from the genome annotation of Elizabethkingia anophelis from the malaria vector Anopheles gambiae.</title>
        <authorList>
            <person name="Kukutla P."/>
            <person name="Lindberg B.G."/>
            <person name="Pei D."/>
            <person name="Rayl M."/>
            <person name="Yu W."/>
            <person name="Steritz M."/>
            <person name="Faye I."/>
            <person name="Xu J."/>
        </authorList>
    </citation>
    <scope>NUCLEOTIDE SEQUENCE</scope>
</reference>
<organism evidence="2">
    <name type="scientific">Elizabethkingia anophelis</name>
    <dbReference type="NCBI Taxonomy" id="1117645"/>
    <lineage>
        <taxon>Bacteria</taxon>
        <taxon>Pseudomonadati</taxon>
        <taxon>Bacteroidota</taxon>
        <taxon>Flavobacteriia</taxon>
        <taxon>Flavobacteriales</taxon>
        <taxon>Weeksellaceae</taxon>
        <taxon>Elizabethkingia</taxon>
    </lineage>
</organism>
<feature type="domain" description="Luciferase" evidence="1">
    <location>
        <begin position="35"/>
        <end position="96"/>
    </location>
</feature>
<reference evidence="2" key="6">
    <citation type="journal article" date="2017" name="Nat. Commun.">
        <title>Evolutionary dynamics and genomic features of the Elizabethkingia anophelis 2015 to 2016 Wisconsin outbreak strain.</title>
        <authorList>
            <person name="Perrin A."/>
            <person name="Larsonneur E."/>
            <person name="Nicholson A.C."/>
            <person name="Edwards D.J."/>
            <person name="Gundlach K.M."/>
            <person name="Whitney A.M."/>
            <person name="Gulvik C.A."/>
            <person name="Bell M.E."/>
            <person name="Rendueles O."/>
            <person name="Cury J."/>
            <person name="Hugon P."/>
            <person name="Clermont D."/>
            <person name="Enouf V."/>
            <person name="Loparev V."/>
            <person name="Juieng P."/>
            <person name="Monson T."/>
            <person name="Warshauer D."/>
            <person name="Elbadawi L.I."/>
            <person name="Walters M.S."/>
            <person name="Crist M.B."/>
            <person name="Noble-Wang J."/>
            <person name="Borlaug G."/>
            <person name="Rocha E.P.C."/>
            <person name="Criscuolo A."/>
            <person name="Touchon M."/>
            <person name="Davis J.P."/>
            <person name="Holt K.E."/>
            <person name="McQuiston J.R."/>
            <person name="Brisse S."/>
        </authorList>
    </citation>
    <scope>NUCLEOTIDE SEQUENCE</scope>
</reference>